<reference evidence="5" key="2">
    <citation type="journal article" date="2009" name="Fungal Genet. Biol.">
        <title>The 2008 update of the Aspergillus nidulans genome annotation: a community effort.</title>
        <authorList>
            <person name="Wortman J.R."/>
            <person name="Gilsenan J.M."/>
            <person name="Joardar V."/>
            <person name="Deegan J."/>
            <person name="Clutterbuck J."/>
            <person name="Andersen M.R."/>
            <person name="Archer D."/>
            <person name="Bencina M."/>
            <person name="Braus G."/>
            <person name="Coutinho P."/>
            <person name="von Dohren H."/>
            <person name="Doonan J."/>
            <person name="Driessen A.J."/>
            <person name="Durek P."/>
            <person name="Espeso E."/>
            <person name="Fekete E."/>
            <person name="Flipphi M."/>
            <person name="Estrada C.G."/>
            <person name="Geysens S."/>
            <person name="Goldman G."/>
            <person name="de Groot P.W."/>
            <person name="Hansen K."/>
            <person name="Harris S.D."/>
            <person name="Heinekamp T."/>
            <person name="Helmstaedt K."/>
            <person name="Henrissat B."/>
            <person name="Hofmann G."/>
            <person name="Homan T."/>
            <person name="Horio T."/>
            <person name="Horiuchi H."/>
            <person name="James S."/>
            <person name="Jones M."/>
            <person name="Karaffa L."/>
            <person name="Karanyi Z."/>
            <person name="Kato M."/>
            <person name="Keller N."/>
            <person name="Kelly D.E."/>
            <person name="Kiel J.A."/>
            <person name="Kim J.M."/>
            <person name="van der Klei I.J."/>
            <person name="Klis F.M."/>
            <person name="Kovalchuk A."/>
            <person name="Krasevec N."/>
            <person name="Kubicek C.P."/>
            <person name="Liu B."/>
            <person name="Maccabe A."/>
            <person name="Meyer V."/>
            <person name="Mirabito P."/>
            <person name="Miskei M."/>
            <person name="Mos M."/>
            <person name="Mullins J."/>
            <person name="Nelson D.R."/>
            <person name="Nielsen J."/>
            <person name="Oakley B.R."/>
            <person name="Osmani S.A."/>
            <person name="Pakula T."/>
            <person name="Paszewski A."/>
            <person name="Paulsen I."/>
            <person name="Pilsyk S."/>
            <person name="Pocsi I."/>
            <person name="Punt P.J."/>
            <person name="Ram A.F."/>
            <person name="Ren Q."/>
            <person name="Robellet X."/>
            <person name="Robson G."/>
            <person name="Seiboth B."/>
            <person name="van Solingen P."/>
            <person name="Specht T."/>
            <person name="Sun J."/>
            <person name="Taheri-Talesh N."/>
            <person name="Takeshita N."/>
            <person name="Ussery D."/>
            <person name="vanKuyk P.A."/>
            <person name="Visser H."/>
            <person name="van de Vondervoort P.J."/>
            <person name="de Vries R.P."/>
            <person name="Walton J."/>
            <person name="Xiang X."/>
            <person name="Xiong Y."/>
            <person name="Zeng A.P."/>
            <person name="Brandt B.W."/>
            <person name="Cornell M.J."/>
            <person name="van den Hondel C.A."/>
            <person name="Visser J."/>
            <person name="Oliver S.G."/>
            <person name="Turner G."/>
        </authorList>
    </citation>
    <scope>GENOME REANNOTATION</scope>
    <source>
        <strain evidence="5">FGSC A4 / ATCC 38163 / CBS 112.46 / NRRL 194 / M139</strain>
    </source>
</reference>
<dbReference type="Proteomes" id="UP000000560">
    <property type="component" value="Chromosome VIII"/>
</dbReference>
<dbReference type="SUPFAM" id="SSF53383">
    <property type="entry name" value="PLP-dependent transferases"/>
    <property type="match status" value="1"/>
</dbReference>
<evidence type="ECO:0000256" key="1">
    <source>
        <dbReference type="ARBA" id="ARBA00022898"/>
    </source>
</evidence>
<dbReference type="STRING" id="227321.C8VR91"/>
<dbReference type="Gene3D" id="3.40.640.10">
    <property type="entry name" value="Type I PLP-dependent aspartate aminotransferase-like (Major domain)"/>
    <property type="match status" value="1"/>
</dbReference>
<gene>
    <name evidence="4" type="ORF">ANIA_00744</name>
</gene>
<dbReference type="GO" id="GO:0006520">
    <property type="term" value="P:amino acid metabolic process"/>
    <property type="evidence" value="ECO:0000318"/>
    <property type="project" value="GO_Central"/>
</dbReference>
<dbReference type="InterPro" id="IPR050478">
    <property type="entry name" value="Ethylene_sulfur-biosynth"/>
</dbReference>
<evidence type="ECO:0000313" key="5">
    <source>
        <dbReference type="Proteomes" id="UP000000560"/>
    </source>
</evidence>
<dbReference type="PANTHER" id="PTHR43795">
    <property type="entry name" value="BIFUNCTIONAL ASPARTATE AMINOTRANSFERASE AND GLUTAMATE/ASPARTATE-PREPHENATE AMINOTRANSFERASE-RELATED"/>
    <property type="match status" value="1"/>
</dbReference>
<dbReference type="OrthoDB" id="7042322at2759"/>
<dbReference type="InterPro" id="IPR015422">
    <property type="entry name" value="PyrdxlP-dep_Trfase_small"/>
</dbReference>
<reference evidence="5" key="1">
    <citation type="journal article" date="2005" name="Nature">
        <title>Sequencing of Aspergillus nidulans and comparative analysis with A. fumigatus and A. oryzae.</title>
        <authorList>
            <person name="Galagan J.E."/>
            <person name="Calvo S.E."/>
            <person name="Cuomo C."/>
            <person name="Ma L.J."/>
            <person name="Wortman J.R."/>
            <person name="Batzoglou S."/>
            <person name="Lee S.I."/>
            <person name="Basturkmen M."/>
            <person name="Spevak C.C."/>
            <person name="Clutterbuck J."/>
            <person name="Kapitonov V."/>
            <person name="Jurka J."/>
            <person name="Scazzocchio C."/>
            <person name="Farman M."/>
            <person name="Butler J."/>
            <person name="Purcell S."/>
            <person name="Harris S."/>
            <person name="Braus G.H."/>
            <person name="Draht O."/>
            <person name="Busch S."/>
            <person name="D'Enfert C."/>
            <person name="Bouchier C."/>
            <person name="Goldman G.H."/>
            <person name="Bell-Pedersen D."/>
            <person name="Griffiths-Jones S."/>
            <person name="Doonan J.H."/>
            <person name="Yu J."/>
            <person name="Vienken K."/>
            <person name="Pain A."/>
            <person name="Freitag M."/>
            <person name="Selker E.U."/>
            <person name="Archer D.B."/>
            <person name="Penalva M.A."/>
            <person name="Oakley B.R."/>
            <person name="Momany M."/>
            <person name="Tanaka T."/>
            <person name="Kumagai T."/>
            <person name="Asai K."/>
            <person name="Machida M."/>
            <person name="Nierman W.C."/>
            <person name="Denning D.W."/>
            <person name="Caddick M."/>
            <person name="Hynes M."/>
            <person name="Paoletti M."/>
            <person name="Fischer R."/>
            <person name="Miller B."/>
            <person name="Dyer P."/>
            <person name="Sachs M.S."/>
            <person name="Osmani S.A."/>
            <person name="Birren B.W."/>
        </authorList>
    </citation>
    <scope>NUCLEOTIDE SEQUENCE [LARGE SCALE GENOMIC DNA]</scope>
    <source>
        <strain evidence="5">FGSC A4 / ATCC 38163 / CBS 112.46 / NRRL 194 / M139</strain>
    </source>
</reference>
<dbReference type="VEuPathDB" id="FungiDB:AN0744"/>
<dbReference type="RefSeq" id="XP_050469143.1">
    <property type="nucleotide sequence ID" value="XM_050613317.1"/>
</dbReference>
<name>C8VR91_EMENI</name>
<dbReference type="eggNOG" id="KOG0256">
    <property type="taxonomic scope" value="Eukaryota"/>
</dbReference>
<accession>C8VR91</accession>
<evidence type="ECO:0000313" key="4">
    <source>
        <dbReference type="EMBL" id="CBF88868.1"/>
    </source>
</evidence>
<evidence type="ECO:0000259" key="3">
    <source>
        <dbReference type="Pfam" id="PF00155"/>
    </source>
</evidence>
<feature type="compositionally biased region" description="Low complexity" evidence="2">
    <location>
        <begin position="379"/>
        <end position="399"/>
    </location>
</feature>
<dbReference type="OMA" id="TGWYRIT"/>
<dbReference type="GO" id="GO:0008483">
    <property type="term" value="F:transaminase activity"/>
    <property type="evidence" value="ECO:0000318"/>
    <property type="project" value="GO_Central"/>
</dbReference>
<evidence type="ECO:0000256" key="2">
    <source>
        <dbReference type="SAM" id="MobiDB-lite"/>
    </source>
</evidence>
<dbReference type="Pfam" id="PF00155">
    <property type="entry name" value="Aminotran_1_2"/>
    <property type="match status" value="1"/>
</dbReference>
<organism evidence="4 5">
    <name type="scientific">Emericella nidulans (strain FGSC A4 / ATCC 38163 / CBS 112.46 / NRRL 194 / M139)</name>
    <name type="common">Aspergillus nidulans</name>
    <dbReference type="NCBI Taxonomy" id="227321"/>
    <lineage>
        <taxon>Eukaryota</taxon>
        <taxon>Fungi</taxon>
        <taxon>Dikarya</taxon>
        <taxon>Ascomycota</taxon>
        <taxon>Pezizomycotina</taxon>
        <taxon>Eurotiomycetes</taxon>
        <taxon>Eurotiomycetidae</taxon>
        <taxon>Eurotiales</taxon>
        <taxon>Aspergillaceae</taxon>
        <taxon>Aspergillus</taxon>
        <taxon>Aspergillus subgen. Nidulantes</taxon>
    </lineage>
</organism>
<feature type="region of interest" description="Disordered" evidence="2">
    <location>
        <begin position="379"/>
        <end position="405"/>
    </location>
</feature>
<dbReference type="InterPro" id="IPR015424">
    <property type="entry name" value="PyrdxlP-dep_Trfase"/>
</dbReference>
<dbReference type="GeneID" id="2876521"/>
<dbReference type="PRINTS" id="PR00753">
    <property type="entry name" value="ACCSYNTHASE"/>
</dbReference>
<dbReference type="InterPro" id="IPR015421">
    <property type="entry name" value="PyrdxlP-dep_Trfase_major"/>
</dbReference>
<protein>
    <recommendedName>
        <fullName evidence="3">Aminotransferase class I/classII large domain-containing protein</fullName>
    </recommendedName>
</protein>
<dbReference type="EMBL" id="BN001308">
    <property type="protein sequence ID" value="CBF88868.1"/>
    <property type="molecule type" value="Genomic_DNA"/>
</dbReference>
<dbReference type="GO" id="GO:0030170">
    <property type="term" value="F:pyridoxal phosphate binding"/>
    <property type="evidence" value="ECO:0007669"/>
    <property type="project" value="InterPro"/>
</dbReference>
<dbReference type="Gene3D" id="3.90.1150.10">
    <property type="entry name" value="Aspartate Aminotransferase, domain 1"/>
    <property type="match status" value="1"/>
</dbReference>
<feature type="domain" description="Aminotransferase class I/classII large" evidence="3">
    <location>
        <begin position="44"/>
        <end position="454"/>
    </location>
</feature>
<dbReference type="HOGENOM" id="CLU_017584_1_2_1"/>
<sequence>MTDYHLSKRAAYNSVHGDVWGPREQSMGNPWSPFNPTGTVNLRLAENSLMHEEIAQSIKSEINVLPLEHLTYSTGPRGSRRLRGAAAEFLNQAFHSCQPITANDIFVTPGLASGIDALAWCICNDGDGILIPQPLYNGFRVDLLSRSNAHVVPVPYTGVDGYSSLDDLFRPDVNRKALKAAFERAQDSGITVRALLISNPHNPLGRCYPPETIEEFILFCAAHRLHLISDEIYAHSVFKNPALPNATPFVSILSLNLVNSHTIDPTMIHVLYGASKDFCANGLRLGIVCTRNQGIIRAMSSISMFSWSPHLLHDVWARMLEDEQWLKSFMARKRELMADHYEIAARFFRECGIPFYEMNAGLFFWINLQHLIFPDSKSSSESASTDTSKKPSSLSITSSDSDEHRRREQRICNICMEHGVLIAPGHVYMAEEPGWFRITFTVGREALEEGLKRLKKSLLRVRAESEEGVKPQ</sequence>
<keyword evidence="1" id="KW-0663">Pyridoxal phosphate</keyword>
<proteinExistence type="predicted"/>
<dbReference type="InterPro" id="IPR004839">
    <property type="entry name" value="Aminotransferase_I/II_large"/>
</dbReference>
<dbReference type="InParanoid" id="C8VR91"/>
<keyword evidence="5" id="KW-1185">Reference proteome</keyword>
<dbReference type="AlphaFoldDB" id="C8VR91"/>
<dbReference type="PANTHER" id="PTHR43795:SF39">
    <property type="entry name" value="AMINOTRANSFERASE CLASS I_CLASSII DOMAIN-CONTAINING PROTEIN"/>
    <property type="match status" value="1"/>
</dbReference>
<dbReference type="KEGG" id="ani:ANIA_00744"/>
<dbReference type="CDD" id="cd00609">
    <property type="entry name" value="AAT_like"/>
    <property type="match status" value="1"/>
</dbReference>